<evidence type="ECO:0000259" key="1">
    <source>
        <dbReference type="Pfam" id="PF04471"/>
    </source>
</evidence>
<protein>
    <recommendedName>
        <fullName evidence="1">Restriction endonuclease type IV Mrr domain-containing protein</fullName>
    </recommendedName>
</protein>
<dbReference type="GO" id="GO:0009307">
    <property type="term" value="P:DNA restriction-modification system"/>
    <property type="evidence" value="ECO:0007669"/>
    <property type="project" value="InterPro"/>
</dbReference>
<feature type="domain" description="Restriction endonuclease type IV Mrr" evidence="1">
    <location>
        <begin position="20"/>
        <end position="138"/>
    </location>
</feature>
<proteinExistence type="predicted"/>
<dbReference type="EMBL" id="LAZR01019500">
    <property type="protein sequence ID" value="KKL92312.1"/>
    <property type="molecule type" value="Genomic_DNA"/>
</dbReference>
<reference evidence="2" key="1">
    <citation type="journal article" date="2015" name="Nature">
        <title>Complex archaea that bridge the gap between prokaryotes and eukaryotes.</title>
        <authorList>
            <person name="Spang A."/>
            <person name="Saw J.H."/>
            <person name="Jorgensen S.L."/>
            <person name="Zaremba-Niedzwiedzka K."/>
            <person name="Martijn J."/>
            <person name="Lind A.E."/>
            <person name="van Eijk R."/>
            <person name="Schleper C."/>
            <person name="Guy L."/>
            <person name="Ettema T.J."/>
        </authorList>
    </citation>
    <scope>NUCLEOTIDE SEQUENCE</scope>
</reference>
<dbReference type="AlphaFoldDB" id="A0A0F9IZ88"/>
<dbReference type="GO" id="GO:0004519">
    <property type="term" value="F:endonuclease activity"/>
    <property type="evidence" value="ECO:0007669"/>
    <property type="project" value="InterPro"/>
</dbReference>
<dbReference type="InterPro" id="IPR007560">
    <property type="entry name" value="Restrct_endonuc_IV_Mrr"/>
</dbReference>
<dbReference type="Pfam" id="PF04471">
    <property type="entry name" value="Mrr_cat"/>
    <property type="match status" value="1"/>
</dbReference>
<comment type="caution">
    <text evidence="2">The sequence shown here is derived from an EMBL/GenBank/DDBJ whole genome shotgun (WGS) entry which is preliminary data.</text>
</comment>
<dbReference type="GO" id="GO:0003677">
    <property type="term" value="F:DNA binding"/>
    <property type="evidence" value="ECO:0007669"/>
    <property type="project" value="InterPro"/>
</dbReference>
<gene>
    <name evidence="2" type="ORF">LCGC14_1885950</name>
</gene>
<name>A0A0F9IZ88_9ZZZZ</name>
<organism evidence="2">
    <name type="scientific">marine sediment metagenome</name>
    <dbReference type="NCBI Taxonomy" id="412755"/>
    <lineage>
        <taxon>unclassified sequences</taxon>
        <taxon>metagenomes</taxon>
        <taxon>ecological metagenomes</taxon>
    </lineage>
</organism>
<evidence type="ECO:0000313" key="2">
    <source>
        <dbReference type="EMBL" id="KKL92312.1"/>
    </source>
</evidence>
<sequence length="434" mass="49832">MPESKLEILINELSETQYRSSSPINFENALEEAFKFLGFESKQIGGSGDIDVIAIANIGKEKFSIVIDGKTTNQTGSSDSRISNSRINWQPLKKHKQSHNADYTIVVGPKFPTKGDIMDNAKEFGVVLLKTDQLIELLKSHYDYPFSLRELKDLFTGVVDIGAQLDDISGKSTNRKELIKKLKVIIEEMNFLQSLFEYFTIESLAARPRIIDLEIEIEELQDIINLFNLPFINVVETLPNNMSQYINTVKIKDISNIFSQISNLLIEADTGEQTPPPSSEQETGYSYFREEIKNQSVILYAREENPYKHFCPLIHFKKILDLILDYLRDNTVINRDNIINVLDGTELAPGRPFRGKRSEGYKIKMGLGLLEMKGFIVWTGSRRPIEFTLTEAIEKLETWIHNFGSEGKKKYLRNQINYIKQRLKKVSKWTFDNP</sequence>
<accession>A0A0F9IZ88</accession>